<comment type="caution">
    <text evidence="1">The sequence shown here is derived from an EMBL/GenBank/DDBJ whole genome shotgun (WGS) entry which is preliminary data.</text>
</comment>
<organism evidence="1 2">
    <name type="scientific">Ancylostoma ceylanicum</name>
    <dbReference type="NCBI Taxonomy" id="53326"/>
    <lineage>
        <taxon>Eukaryota</taxon>
        <taxon>Metazoa</taxon>
        <taxon>Ecdysozoa</taxon>
        <taxon>Nematoda</taxon>
        <taxon>Chromadorea</taxon>
        <taxon>Rhabditida</taxon>
        <taxon>Rhabditina</taxon>
        <taxon>Rhabditomorpha</taxon>
        <taxon>Strongyloidea</taxon>
        <taxon>Ancylostomatidae</taxon>
        <taxon>Ancylostomatinae</taxon>
        <taxon>Ancylostoma</taxon>
    </lineage>
</organism>
<dbReference type="AlphaFoldDB" id="A0A016U8Q2"/>
<evidence type="ECO:0000313" key="2">
    <source>
        <dbReference type="Proteomes" id="UP000024635"/>
    </source>
</evidence>
<reference evidence="2" key="1">
    <citation type="journal article" date="2015" name="Nat. Genet.">
        <title>The genome and transcriptome of the zoonotic hookworm Ancylostoma ceylanicum identify infection-specific gene families.</title>
        <authorList>
            <person name="Schwarz E.M."/>
            <person name="Hu Y."/>
            <person name="Antoshechkin I."/>
            <person name="Miller M.M."/>
            <person name="Sternberg P.W."/>
            <person name="Aroian R.V."/>
        </authorList>
    </citation>
    <scope>NUCLEOTIDE SEQUENCE</scope>
    <source>
        <strain evidence="2">HY135</strain>
    </source>
</reference>
<protein>
    <submittedName>
        <fullName evidence="1">Uncharacterized protein</fullName>
    </submittedName>
</protein>
<keyword evidence="2" id="KW-1185">Reference proteome</keyword>
<gene>
    <name evidence="1" type="primary">Acey_s0051.g2138</name>
    <name evidence="1" type="ORF">Y032_0051g2138</name>
</gene>
<proteinExistence type="predicted"/>
<dbReference type="EMBL" id="JARK01001387">
    <property type="protein sequence ID" value="EYC11316.1"/>
    <property type="molecule type" value="Genomic_DNA"/>
</dbReference>
<evidence type="ECO:0000313" key="1">
    <source>
        <dbReference type="EMBL" id="EYC11316.1"/>
    </source>
</evidence>
<name>A0A016U8Q2_9BILA</name>
<sequence length="97" mass="11631">MSLKIEWKELSRDPNWAQEHRQIVIVVPDILHRLHWAKGHTRSQFFYCRGFREIHLNRNEIFSDQVDTVVFVLPEKGPLDAYSWIPFMHAGWYAEPV</sequence>
<dbReference type="Proteomes" id="UP000024635">
    <property type="component" value="Unassembled WGS sequence"/>
</dbReference>
<accession>A0A016U8Q2</accession>